<evidence type="ECO:0000313" key="6">
    <source>
        <dbReference type="Proteomes" id="UP000009168"/>
    </source>
</evidence>
<dbReference type="GO" id="GO:0016197">
    <property type="term" value="P:endosomal transport"/>
    <property type="evidence" value="ECO:0007669"/>
    <property type="project" value="TreeGrafter"/>
</dbReference>
<evidence type="ECO:0000313" key="5">
    <source>
        <dbReference type="EMBL" id="EAS00445.2"/>
    </source>
</evidence>
<dbReference type="GeneID" id="7843502"/>
<evidence type="ECO:0000259" key="4">
    <source>
        <dbReference type="Pfam" id="PF14746"/>
    </source>
</evidence>
<feature type="compositionally biased region" description="Acidic residues" evidence="1">
    <location>
        <begin position="17"/>
        <end position="27"/>
    </location>
</feature>
<feature type="domain" description="WASH complex subunit 7 C-terminal" evidence="4">
    <location>
        <begin position="1009"/>
        <end position="1182"/>
    </location>
</feature>
<feature type="domain" description="WASH complex subunit 4 N-terminal" evidence="3">
    <location>
        <begin position="49"/>
        <end position="643"/>
    </location>
</feature>
<evidence type="ECO:0000259" key="2">
    <source>
        <dbReference type="Pfam" id="PF14744"/>
    </source>
</evidence>
<dbReference type="InterPro" id="IPR028191">
    <property type="entry name" value="WASH-4_N"/>
</dbReference>
<dbReference type="InterPro" id="IPR028282">
    <property type="entry name" value="WASH-7_central"/>
</dbReference>
<dbReference type="Pfam" id="PF14746">
    <property type="entry name" value="WASH-7_C"/>
    <property type="match status" value="1"/>
</dbReference>
<dbReference type="InterPro" id="IPR027307">
    <property type="entry name" value="WASH7"/>
</dbReference>
<dbReference type="eggNOG" id="KOG3578">
    <property type="taxonomic scope" value="Eukaryota"/>
</dbReference>
<sequence>MRSQAPQSIRSSNPFSSDDDISDDEEKQQDYIQTTKPYEEHFEKFSQQFNNYIQKTKDLDQKYQIPLGDTPFNILHLNVNQQVQKQGLFDVNQTDNPFYDKVSATFTYLDTEIGKITEVFESKILNVISMYGERALDDFQDEEEFPLLDGQAEFEISKLSPIFKQSLDLIKKIMGILHNLINQLNIIYYKKNDLHKNIFKNVELNSVFQTIGKGLSVVYVLDCAINQNKKIRDHWNVYKRMIKIIQTEPSKFGSDPKTVKRFEKNIARLDKTVLSGACVQAVLEQNYDANKSFTSDQLKQQNLCLLAKNKDLIELFENYFKQQVVFYNDILDTTSEVQERKDLLYFLCTYAFFRKVFPEEQDKKIYKSLWTLQKKSPVLEGHTHIFCYVYKFLRYVCPLSKSTTLDPKEPEQFTKLYVQDLDIQIPKKINTFYEDFCYWISRMESILTSNTALATGDKSKRDRSIKIVEEYTSYRVRLLIKALQMASQIKQMITTNLMLHINEGIGFTPQLIKYVVKGIVMLKAIESVYISKIEAFQPHMLLKTLVKQLLLILGATYEKLTKADYKQKKPLYNEFRAAIQNVIKNLRGPITSLKISTMEFALNFIISNYITEKKEGQDIKFIFWKIKTVSQFQYNISKATNCSFLFWCKDILPLAIKQFFENPSQSKRLIYLSQAISDTLPIVKATLHLQNPLYMYETFKEEVITTFKDEYLTPLTRQIEDFLRIQIHAMLIDKVVGKNPFKDEMNNIKKLLELEQIQFFDVIIDIKKEIQNQLNEKFYNLNVLNMHDMETYEQMRVLAKFYFDVNLINVYIPSQTIEQGQLDILQILRNIPTFVDTYTYNLHNQTFTQITTESKLVQTIGIQQISDSIRTHGLGILNTTVNSIFKYVAKKIEILSNLLYDELILQNLIREEKWFQENKMQIDGYYPYERAKKLSSTLKRLGVSKEGNTYLDQFRIFITQIGNALGFIRLLRSASLNYCSKSIEFLPYQIDSEDSFLELAKQAMSGQATTKAAKELDDILLQLKSYFSSGTDYLKRIVSTMSKYAQSESQNHFTNFHILVPCLTLNYVTHALICKDKIPIKNNVNAFLCNDGFIIGIAYILKLYNLEEKFHLIHWQEEVRKVYKEELESIKEISQADTTQISTHRLQQMQLENGLSIKKLESNLYEYNMFFNTFQACKILFREDPV</sequence>
<name>I7MKW6_TETTS</name>
<evidence type="ECO:0008006" key="7">
    <source>
        <dbReference type="Google" id="ProtNLM"/>
    </source>
</evidence>
<evidence type="ECO:0000256" key="1">
    <source>
        <dbReference type="SAM" id="MobiDB-lite"/>
    </source>
</evidence>
<dbReference type="GO" id="GO:0005768">
    <property type="term" value="C:endosome"/>
    <property type="evidence" value="ECO:0007669"/>
    <property type="project" value="TreeGrafter"/>
</dbReference>
<gene>
    <name evidence="5" type="ORF">TTHERM_00221180</name>
</gene>
<protein>
    <recommendedName>
        <fullName evidence="7">WASH complex subunit 7</fullName>
    </recommendedName>
</protein>
<evidence type="ECO:0000259" key="3">
    <source>
        <dbReference type="Pfam" id="PF14745"/>
    </source>
</evidence>
<dbReference type="PANTHER" id="PTHR31409:SF0">
    <property type="entry name" value="WASH COMPLEX SUBUNIT 4"/>
    <property type="match status" value="1"/>
</dbReference>
<dbReference type="Pfam" id="PF14744">
    <property type="entry name" value="WASH-7_mid"/>
    <property type="match status" value="1"/>
</dbReference>
<accession>I7MKW6</accession>
<dbReference type="Proteomes" id="UP000009168">
    <property type="component" value="Unassembled WGS sequence"/>
</dbReference>
<dbReference type="EMBL" id="GG662621">
    <property type="protein sequence ID" value="EAS00445.2"/>
    <property type="molecule type" value="Genomic_DNA"/>
</dbReference>
<feature type="region of interest" description="Disordered" evidence="1">
    <location>
        <begin position="1"/>
        <end position="30"/>
    </location>
</feature>
<feature type="compositionally biased region" description="Polar residues" evidence="1">
    <location>
        <begin position="1"/>
        <end position="10"/>
    </location>
</feature>
<organism evidence="5 6">
    <name type="scientific">Tetrahymena thermophila (strain SB210)</name>
    <dbReference type="NCBI Taxonomy" id="312017"/>
    <lineage>
        <taxon>Eukaryota</taxon>
        <taxon>Sar</taxon>
        <taxon>Alveolata</taxon>
        <taxon>Ciliophora</taxon>
        <taxon>Intramacronucleata</taxon>
        <taxon>Oligohymenophorea</taxon>
        <taxon>Hymenostomatida</taxon>
        <taxon>Tetrahymenina</taxon>
        <taxon>Tetrahymenidae</taxon>
        <taxon>Tetrahymena</taxon>
    </lineage>
</organism>
<dbReference type="Pfam" id="PF14745">
    <property type="entry name" value="WASH-4_N"/>
    <property type="match status" value="1"/>
</dbReference>
<dbReference type="InterPro" id="IPR028283">
    <property type="entry name" value="WASH-7_C"/>
</dbReference>
<dbReference type="GO" id="GO:0071203">
    <property type="term" value="C:WASH complex"/>
    <property type="evidence" value="ECO:0007669"/>
    <property type="project" value="InterPro"/>
</dbReference>
<dbReference type="STRING" id="312017.I7MKW6"/>
<reference evidence="6" key="1">
    <citation type="journal article" date="2006" name="PLoS Biol.">
        <title>Macronuclear genome sequence of the ciliate Tetrahymena thermophila, a model eukaryote.</title>
        <authorList>
            <person name="Eisen J.A."/>
            <person name="Coyne R.S."/>
            <person name="Wu M."/>
            <person name="Wu D."/>
            <person name="Thiagarajan M."/>
            <person name="Wortman J.R."/>
            <person name="Badger J.H."/>
            <person name="Ren Q."/>
            <person name="Amedeo P."/>
            <person name="Jones K.M."/>
            <person name="Tallon L.J."/>
            <person name="Delcher A.L."/>
            <person name="Salzberg S.L."/>
            <person name="Silva J.C."/>
            <person name="Haas B.J."/>
            <person name="Majoros W.H."/>
            <person name="Farzad M."/>
            <person name="Carlton J.M."/>
            <person name="Smith R.K. Jr."/>
            <person name="Garg J."/>
            <person name="Pearlman R.E."/>
            <person name="Karrer K.M."/>
            <person name="Sun L."/>
            <person name="Manning G."/>
            <person name="Elde N.C."/>
            <person name="Turkewitz A.P."/>
            <person name="Asai D.J."/>
            <person name="Wilkes D.E."/>
            <person name="Wang Y."/>
            <person name="Cai H."/>
            <person name="Collins K."/>
            <person name="Stewart B.A."/>
            <person name="Lee S.R."/>
            <person name="Wilamowska K."/>
            <person name="Weinberg Z."/>
            <person name="Ruzzo W.L."/>
            <person name="Wloga D."/>
            <person name="Gaertig J."/>
            <person name="Frankel J."/>
            <person name="Tsao C.-C."/>
            <person name="Gorovsky M.A."/>
            <person name="Keeling P.J."/>
            <person name="Waller R.F."/>
            <person name="Patron N.J."/>
            <person name="Cherry J.M."/>
            <person name="Stover N.A."/>
            <person name="Krieger C.J."/>
            <person name="del Toro C."/>
            <person name="Ryder H.F."/>
            <person name="Williamson S.C."/>
            <person name="Barbeau R.A."/>
            <person name="Hamilton E.P."/>
            <person name="Orias E."/>
        </authorList>
    </citation>
    <scope>NUCLEOTIDE SEQUENCE [LARGE SCALE GENOMIC DNA]</scope>
    <source>
        <strain evidence="6">SB210</strain>
    </source>
</reference>
<feature type="domain" description="WASH complex subunit 7 central" evidence="2">
    <location>
        <begin position="644"/>
        <end position="987"/>
    </location>
</feature>
<dbReference type="OrthoDB" id="308266at2759"/>
<dbReference type="KEGG" id="tet:TTHERM_00221180"/>
<dbReference type="AlphaFoldDB" id="I7MKW6"/>
<keyword evidence="6" id="KW-1185">Reference proteome</keyword>
<dbReference type="GO" id="GO:0007032">
    <property type="term" value="P:endosome organization"/>
    <property type="evidence" value="ECO:0007669"/>
    <property type="project" value="TreeGrafter"/>
</dbReference>
<dbReference type="PANTHER" id="PTHR31409">
    <property type="entry name" value="WASH COMPLEX SUBUNIT 4"/>
    <property type="match status" value="1"/>
</dbReference>
<proteinExistence type="predicted"/>
<dbReference type="RefSeq" id="XP_001020690.2">
    <property type="nucleotide sequence ID" value="XM_001020690.2"/>
</dbReference>
<dbReference type="InParanoid" id="I7MKW6"/>